<evidence type="ECO:0000259" key="4">
    <source>
        <dbReference type="Pfam" id="PF09972"/>
    </source>
</evidence>
<reference evidence="6 7" key="1">
    <citation type="submission" date="2019-04" db="EMBL/GenBank/DDBJ databases">
        <authorList>
            <person name="Jiang L."/>
        </authorList>
    </citation>
    <scope>NUCLEOTIDE SEQUENCE [LARGE SCALE GENOMIC DNA]</scope>
    <source>
        <strain evidence="6 7">YIM 131853</strain>
    </source>
</reference>
<evidence type="ECO:0000313" key="6">
    <source>
        <dbReference type="EMBL" id="THG32369.1"/>
    </source>
</evidence>
<comment type="caution">
    <text evidence="6">The sequence shown here is derived from an EMBL/GenBank/DDBJ whole genome shotgun (WGS) entry which is preliminary data.</text>
</comment>
<dbReference type="Pfam" id="PF09972">
    <property type="entry name" value="DUF2207"/>
    <property type="match status" value="1"/>
</dbReference>
<dbReference type="InterPro" id="IPR018702">
    <property type="entry name" value="DUF2207"/>
</dbReference>
<proteinExistence type="predicted"/>
<evidence type="ECO:0000256" key="2">
    <source>
        <dbReference type="SAM" id="Phobius"/>
    </source>
</evidence>
<keyword evidence="2" id="KW-0812">Transmembrane</keyword>
<feature type="region of interest" description="Disordered" evidence="1">
    <location>
        <begin position="619"/>
        <end position="649"/>
    </location>
</feature>
<feature type="compositionally biased region" description="Low complexity" evidence="1">
    <location>
        <begin position="619"/>
        <end position="628"/>
    </location>
</feature>
<dbReference type="RefSeq" id="WP_136426534.1">
    <property type="nucleotide sequence ID" value="NZ_SSSM01000002.1"/>
</dbReference>
<protein>
    <submittedName>
        <fullName evidence="6">DUF2207 domain-containing protein</fullName>
    </submittedName>
</protein>
<dbReference type="Proteomes" id="UP000309133">
    <property type="component" value="Unassembled WGS sequence"/>
</dbReference>
<feature type="transmembrane region" description="Helical" evidence="2">
    <location>
        <begin position="280"/>
        <end position="305"/>
    </location>
</feature>
<feature type="signal peptide" evidence="3">
    <location>
        <begin position="1"/>
        <end position="28"/>
    </location>
</feature>
<dbReference type="EMBL" id="SSSM01000002">
    <property type="protein sequence ID" value="THG32369.1"/>
    <property type="molecule type" value="Genomic_DNA"/>
</dbReference>
<sequence>MRLIARVGLVTLALSVGSGALLAGPAIAAPADPVAAVSVLSDAAQTGSPRGVNDFEFSSFAADYYLDRDDDGRSTLTTVESLTAVFPDADQNHGIARALVEDYQGAPTDLDIVSVTDETGAPRSYETESDDGILLVTIADDDFVHGSQTYVLTYTQHNVTRYFADTDDDEFYWDTNGTEWGQPFGSAVAYVHIPAELAAAATGKSLCFQGVQGAQTPCTMDQLPGSPTAVTAPEGTAPEGASDDGVVIAGTSEGLGPGENLTMIVGFAANTFVPRDDSMFAGPAGFVFVLGMLMLLAGLVWAIAYRVTALRDAPRRPVIVPEYLPPAAPEILVSAVLLGRSTRAVASTLIAFAVRGIARIVDGGSSFWGRTKWSLEYVSADGAPRMGSGPKGVVGLERTLAHSFFGSTFEPGERADLSAPDSARGQSIAGVLREAKAAALSRGYQRTGPRGQIVGITLISLIGGIIAVGAAFYLLANARGGGVPALAFLLAVVTAIVVSVSLAKRPLTESGAEVRDYLLGVKMYLQLAEADRLRVLQSPQGSERSAVDPRDGTAVVHLYERLLPYAVLFGIERDWIRQLGAYYESTGAQPDWYAGSAAFNASAFVSGMGSFSSSTASGFSGSTSSSSSGGSGGGGFSGGGGGGGGGGGV</sequence>
<gene>
    <name evidence="6" type="ORF">E6C64_04955</name>
</gene>
<evidence type="ECO:0000256" key="3">
    <source>
        <dbReference type="SAM" id="SignalP"/>
    </source>
</evidence>
<dbReference type="InterPro" id="IPR048389">
    <property type="entry name" value="YciQ-like_C"/>
</dbReference>
<feature type="domain" description="DUF2207" evidence="4">
    <location>
        <begin position="75"/>
        <end position="220"/>
    </location>
</feature>
<feature type="domain" description="Predicted membrane protein YciQ-like C-terminal" evidence="5">
    <location>
        <begin position="320"/>
        <end position="579"/>
    </location>
</feature>
<feature type="chain" id="PRO_5020370358" evidence="3">
    <location>
        <begin position="29"/>
        <end position="649"/>
    </location>
</feature>
<keyword evidence="2" id="KW-0472">Membrane</keyword>
<feature type="transmembrane region" description="Helical" evidence="2">
    <location>
        <begin position="482"/>
        <end position="503"/>
    </location>
</feature>
<feature type="transmembrane region" description="Helical" evidence="2">
    <location>
        <begin position="453"/>
        <end position="476"/>
    </location>
</feature>
<keyword evidence="3" id="KW-0732">Signal</keyword>
<evidence type="ECO:0000259" key="5">
    <source>
        <dbReference type="Pfam" id="PF20990"/>
    </source>
</evidence>
<keyword evidence="2" id="KW-1133">Transmembrane helix</keyword>
<organism evidence="6 7">
    <name type="scientific">Naasia lichenicola</name>
    <dbReference type="NCBI Taxonomy" id="2565933"/>
    <lineage>
        <taxon>Bacteria</taxon>
        <taxon>Bacillati</taxon>
        <taxon>Actinomycetota</taxon>
        <taxon>Actinomycetes</taxon>
        <taxon>Micrococcales</taxon>
        <taxon>Microbacteriaceae</taxon>
        <taxon>Naasia</taxon>
    </lineage>
</organism>
<accession>A0A4S4FPA3</accession>
<evidence type="ECO:0000256" key="1">
    <source>
        <dbReference type="SAM" id="MobiDB-lite"/>
    </source>
</evidence>
<feature type="compositionally biased region" description="Gly residues" evidence="1">
    <location>
        <begin position="629"/>
        <end position="649"/>
    </location>
</feature>
<dbReference type="OrthoDB" id="4973253at2"/>
<name>A0A4S4FPA3_9MICO</name>
<evidence type="ECO:0000313" key="7">
    <source>
        <dbReference type="Proteomes" id="UP000309133"/>
    </source>
</evidence>
<dbReference type="AlphaFoldDB" id="A0A4S4FPA3"/>
<dbReference type="Pfam" id="PF20990">
    <property type="entry name" value="DUF2207_C"/>
    <property type="match status" value="1"/>
</dbReference>
<keyword evidence="7" id="KW-1185">Reference proteome</keyword>